<sequence length="193" mass="22681">MNQIQEEEFIALTRQQANQLIPSLKSAYYGLVLQGKYLPKQNSSIITSEYLLGVLFETYYVSQIDEINIGVLLKPIKKVELIEELIKIQMNGQKWGIDVKHTPNKEWIVNVLKTLKPDHYIFKNETEITKFDMRKFTTQQKNQRTGLFNREEIKCEEVLQDTQREINGALETQIGVKKVEFTFKNEKKKILNR</sequence>
<dbReference type="OrthoDB" id="317735at2759"/>
<keyword evidence="2" id="KW-1185">Reference proteome</keyword>
<protein>
    <submittedName>
        <fullName evidence="1">Uncharacterized protein</fullName>
    </submittedName>
</protein>
<reference evidence="1" key="1">
    <citation type="submission" date="2021-01" db="EMBL/GenBank/DDBJ databases">
        <authorList>
            <consortium name="Genoscope - CEA"/>
            <person name="William W."/>
        </authorList>
    </citation>
    <scope>NUCLEOTIDE SEQUENCE</scope>
</reference>
<gene>
    <name evidence="1" type="ORF">PPENT_87.1.T1360061</name>
</gene>
<proteinExistence type="predicted"/>
<evidence type="ECO:0000313" key="1">
    <source>
        <dbReference type="EMBL" id="CAD8204156.1"/>
    </source>
</evidence>
<dbReference type="Proteomes" id="UP000689195">
    <property type="component" value="Unassembled WGS sequence"/>
</dbReference>
<dbReference type="AlphaFoldDB" id="A0A8S1XRQ0"/>
<name>A0A8S1XRQ0_9CILI</name>
<comment type="caution">
    <text evidence="1">The sequence shown here is derived from an EMBL/GenBank/DDBJ whole genome shotgun (WGS) entry which is preliminary data.</text>
</comment>
<accession>A0A8S1XRQ0</accession>
<dbReference type="EMBL" id="CAJJDO010000136">
    <property type="protein sequence ID" value="CAD8204156.1"/>
    <property type="molecule type" value="Genomic_DNA"/>
</dbReference>
<organism evidence="1 2">
    <name type="scientific">Paramecium pentaurelia</name>
    <dbReference type="NCBI Taxonomy" id="43138"/>
    <lineage>
        <taxon>Eukaryota</taxon>
        <taxon>Sar</taxon>
        <taxon>Alveolata</taxon>
        <taxon>Ciliophora</taxon>
        <taxon>Intramacronucleata</taxon>
        <taxon>Oligohymenophorea</taxon>
        <taxon>Peniculida</taxon>
        <taxon>Parameciidae</taxon>
        <taxon>Paramecium</taxon>
    </lineage>
</organism>
<evidence type="ECO:0000313" key="2">
    <source>
        <dbReference type="Proteomes" id="UP000689195"/>
    </source>
</evidence>